<dbReference type="AlphaFoldDB" id="A0A382CQZ6"/>
<protein>
    <submittedName>
        <fullName evidence="1">Uncharacterized protein</fullName>
    </submittedName>
</protein>
<feature type="non-terminal residue" evidence="1">
    <location>
        <position position="32"/>
    </location>
</feature>
<evidence type="ECO:0000313" key="1">
    <source>
        <dbReference type="EMBL" id="SVB28588.1"/>
    </source>
</evidence>
<dbReference type="EMBL" id="UINC01035724">
    <property type="protein sequence ID" value="SVB28588.1"/>
    <property type="molecule type" value="Genomic_DNA"/>
</dbReference>
<gene>
    <name evidence="1" type="ORF">METZ01_LOCUS181442</name>
</gene>
<name>A0A382CQZ6_9ZZZZ</name>
<accession>A0A382CQZ6</accession>
<organism evidence="1">
    <name type="scientific">marine metagenome</name>
    <dbReference type="NCBI Taxonomy" id="408172"/>
    <lineage>
        <taxon>unclassified sequences</taxon>
        <taxon>metagenomes</taxon>
        <taxon>ecological metagenomes</taxon>
    </lineage>
</organism>
<proteinExistence type="predicted"/>
<sequence length="32" mass="3837">MVLSEQDRIQIRPVNLFPIYYFPLTLQAKTIQ</sequence>
<reference evidence="1" key="1">
    <citation type="submission" date="2018-05" db="EMBL/GenBank/DDBJ databases">
        <authorList>
            <person name="Lanie J.A."/>
            <person name="Ng W.-L."/>
            <person name="Kazmierczak K.M."/>
            <person name="Andrzejewski T.M."/>
            <person name="Davidsen T.M."/>
            <person name="Wayne K.J."/>
            <person name="Tettelin H."/>
            <person name="Glass J.I."/>
            <person name="Rusch D."/>
            <person name="Podicherti R."/>
            <person name="Tsui H.-C.T."/>
            <person name="Winkler M.E."/>
        </authorList>
    </citation>
    <scope>NUCLEOTIDE SEQUENCE</scope>
</reference>